<evidence type="ECO:0000256" key="1">
    <source>
        <dbReference type="SAM" id="MobiDB-lite"/>
    </source>
</evidence>
<gene>
    <name evidence="2" type="ORF">BRADI_4g43813v3</name>
</gene>
<keyword evidence="4" id="KW-1185">Reference proteome</keyword>
<dbReference type="Gramene" id="KQJ92460">
    <property type="protein sequence ID" value="KQJ92460"/>
    <property type="gene ID" value="BRADI_4g43813v3"/>
</dbReference>
<feature type="compositionally biased region" description="Basic residues" evidence="1">
    <location>
        <begin position="22"/>
        <end position="37"/>
    </location>
</feature>
<dbReference type="EnsemblPlants" id="KQJ92460">
    <property type="protein sequence ID" value="KQJ92460"/>
    <property type="gene ID" value="BRADI_4g43813v3"/>
</dbReference>
<organism evidence="2">
    <name type="scientific">Brachypodium distachyon</name>
    <name type="common">Purple false brome</name>
    <name type="synonym">Trachynia distachya</name>
    <dbReference type="NCBI Taxonomy" id="15368"/>
    <lineage>
        <taxon>Eukaryota</taxon>
        <taxon>Viridiplantae</taxon>
        <taxon>Streptophyta</taxon>
        <taxon>Embryophyta</taxon>
        <taxon>Tracheophyta</taxon>
        <taxon>Spermatophyta</taxon>
        <taxon>Magnoliopsida</taxon>
        <taxon>Liliopsida</taxon>
        <taxon>Poales</taxon>
        <taxon>Poaceae</taxon>
        <taxon>BOP clade</taxon>
        <taxon>Pooideae</taxon>
        <taxon>Stipodae</taxon>
        <taxon>Brachypodieae</taxon>
        <taxon>Brachypodium</taxon>
    </lineage>
</organism>
<accession>A0A0Q3F1P0</accession>
<sequence length="208" mass="23046">MASGEAVIREQGGELKEPRTPSKTHRFRRFQMTHRTRVLATGDGKRQSVRLPTAAAPRHRWPPDGCPPSPSRASRRPPRRPYRPLASPLPRAAQEYYSSIISWLLNQQIFAAPRVSPHPPPPPPVSRATKLSAPALRSLLSSSPLLPHPAIEIRERSTTGCSSLAFHGQFGCLPILFSIWNRVHEIEDANHKCKSEGRCGSNLTRPGA</sequence>
<dbReference type="AlphaFoldDB" id="A0A0Q3F1P0"/>
<dbReference type="Proteomes" id="UP000008810">
    <property type="component" value="Chromosome 4"/>
</dbReference>
<feature type="compositionally biased region" description="Basic residues" evidence="1">
    <location>
        <begin position="73"/>
        <end position="82"/>
    </location>
</feature>
<name>A0A0Q3F1P0_BRADI</name>
<proteinExistence type="predicted"/>
<protein>
    <submittedName>
        <fullName evidence="2 3">Uncharacterized protein</fullName>
    </submittedName>
</protein>
<dbReference type="EMBL" id="CM000883">
    <property type="protein sequence ID" value="KQJ92460.1"/>
    <property type="molecule type" value="Genomic_DNA"/>
</dbReference>
<feature type="compositionally biased region" description="Basic and acidic residues" evidence="1">
    <location>
        <begin position="7"/>
        <end position="20"/>
    </location>
</feature>
<reference evidence="2" key="2">
    <citation type="submission" date="2017-06" db="EMBL/GenBank/DDBJ databases">
        <title>WGS assembly of Brachypodium distachyon.</title>
        <authorList>
            <consortium name="The International Brachypodium Initiative"/>
            <person name="Lucas S."/>
            <person name="Harmon-Smith M."/>
            <person name="Lail K."/>
            <person name="Tice H."/>
            <person name="Grimwood J."/>
            <person name="Bruce D."/>
            <person name="Barry K."/>
            <person name="Shu S."/>
            <person name="Lindquist E."/>
            <person name="Wang M."/>
            <person name="Pitluck S."/>
            <person name="Vogel J.P."/>
            <person name="Garvin D.F."/>
            <person name="Mockler T.C."/>
            <person name="Schmutz J."/>
            <person name="Rokhsar D."/>
            <person name="Bevan M.W."/>
        </authorList>
    </citation>
    <scope>NUCLEOTIDE SEQUENCE</scope>
    <source>
        <strain evidence="2">Bd21</strain>
    </source>
</reference>
<evidence type="ECO:0000313" key="2">
    <source>
        <dbReference type="EMBL" id="KQJ92460.1"/>
    </source>
</evidence>
<evidence type="ECO:0000313" key="4">
    <source>
        <dbReference type="Proteomes" id="UP000008810"/>
    </source>
</evidence>
<reference evidence="2 3" key="1">
    <citation type="journal article" date="2010" name="Nature">
        <title>Genome sequencing and analysis of the model grass Brachypodium distachyon.</title>
        <authorList>
            <consortium name="International Brachypodium Initiative"/>
        </authorList>
    </citation>
    <scope>NUCLEOTIDE SEQUENCE [LARGE SCALE GENOMIC DNA]</scope>
    <source>
        <strain evidence="2 3">Bd21</strain>
    </source>
</reference>
<dbReference type="InParanoid" id="A0A0Q3F1P0"/>
<evidence type="ECO:0000313" key="3">
    <source>
        <dbReference type="EnsemblPlants" id="KQJ92460"/>
    </source>
</evidence>
<feature type="region of interest" description="Disordered" evidence="1">
    <location>
        <begin position="1"/>
        <end position="87"/>
    </location>
</feature>
<reference evidence="3" key="3">
    <citation type="submission" date="2018-08" db="UniProtKB">
        <authorList>
            <consortium name="EnsemblPlants"/>
        </authorList>
    </citation>
    <scope>IDENTIFICATION</scope>
    <source>
        <strain evidence="3">cv. Bd21</strain>
    </source>
</reference>